<reference evidence="1 2" key="2">
    <citation type="submission" date="2018-11" db="EMBL/GenBank/DDBJ databases">
        <authorList>
            <consortium name="Pathogen Informatics"/>
        </authorList>
    </citation>
    <scope>NUCLEOTIDE SEQUENCE [LARGE SCALE GENOMIC DNA]</scope>
    <source>
        <strain evidence="1 2">NST_G2</strain>
    </source>
</reference>
<protein>
    <submittedName>
        <fullName evidence="3">Reverse transcriptase domain-containing protein</fullName>
    </submittedName>
</protein>
<sequence>MMAHDIDNRKVYEAFAVTNGVQQGCELAPILLSRIFSYMLMDAYRDEQPGIRIAYRINGHLHNSWRMQASTSVSTTTIHDMLLVDDCVLNTVTEENTPRNMDLFTAGCADFRLKISTALRLSCVSQKPARNKMLPKTVNGAQP</sequence>
<dbReference type="OrthoDB" id="425014at2759"/>
<reference evidence="3" key="1">
    <citation type="submission" date="2016-06" db="UniProtKB">
        <authorList>
            <consortium name="WormBaseParasite"/>
        </authorList>
    </citation>
    <scope>IDENTIFICATION</scope>
</reference>
<name>A0A183T5Q7_SCHSO</name>
<evidence type="ECO:0000313" key="3">
    <source>
        <dbReference type="WBParaSite" id="SSLN_0001225201-mRNA-1"/>
    </source>
</evidence>
<evidence type="ECO:0000313" key="1">
    <source>
        <dbReference type="EMBL" id="VDL98190.1"/>
    </source>
</evidence>
<dbReference type="Proteomes" id="UP000275846">
    <property type="component" value="Unassembled WGS sequence"/>
</dbReference>
<dbReference type="AlphaFoldDB" id="A0A183T5Q7"/>
<keyword evidence="2" id="KW-1185">Reference proteome</keyword>
<evidence type="ECO:0000313" key="2">
    <source>
        <dbReference type="Proteomes" id="UP000275846"/>
    </source>
</evidence>
<proteinExistence type="predicted"/>
<organism evidence="3">
    <name type="scientific">Schistocephalus solidus</name>
    <name type="common">Tapeworm</name>
    <dbReference type="NCBI Taxonomy" id="70667"/>
    <lineage>
        <taxon>Eukaryota</taxon>
        <taxon>Metazoa</taxon>
        <taxon>Spiralia</taxon>
        <taxon>Lophotrochozoa</taxon>
        <taxon>Platyhelminthes</taxon>
        <taxon>Cestoda</taxon>
        <taxon>Eucestoda</taxon>
        <taxon>Diphyllobothriidea</taxon>
        <taxon>Diphyllobothriidae</taxon>
        <taxon>Schistocephalus</taxon>
    </lineage>
</organism>
<dbReference type="WBParaSite" id="SSLN_0001225201-mRNA-1">
    <property type="protein sequence ID" value="SSLN_0001225201-mRNA-1"/>
    <property type="gene ID" value="SSLN_0001225201"/>
</dbReference>
<dbReference type="EMBL" id="UYSU01036809">
    <property type="protein sequence ID" value="VDL98190.1"/>
    <property type="molecule type" value="Genomic_DNA"/>
</dbReference>
<accession>A0A183T5Q7</accession>
<gene>
    <name evidence="1" type="ORF">SSLN_LOCUS11805</name>
</gene>